<organism evidence="2 3">
    <name type="scientific">Fomitopsis schrenkii</name>
    <name type="common">Brown rot fungus</name>
    <dbReference type="NCBI Taxonomy" id="2126942"/>
    <lineage>
        <taxon>Eukaryota</taxon>
        <taxon>Fungi</taxon>
        <taxon>Dikarya</taxon>
        <taxon>Basidiomycota</taxon>
        <taxon>Agaricomycotina</taxon>
        <taxon>Agaricomycetes</taxon>
        <taxon>Polyporales</taxon>
        <taxon>Fomitopsis</taxon>
    </lineage>
</organism>
<evidence type="ECO:0000313" key="2">
    <source>
        <dbReference type="EMBL" id="EPS96477.1"/>
    </source>
</evidence>
<accession>S8DV67</accession>
<dbReference type="HOGENOM" id="CLU_2460720_0_0_1"/>
<reference evidence="2 3" key="1">
    <citation type="journal article" date="2012" name="Science">
        <title>The Paleozoic origin of enzymatic lignin decomposition reconstructed from 31 fungal genomes.</title>
        <authorList>
            <person name="Floudas D."/>
            <person name="Binder M."/>
            <person name="Riley R."/>
            <person name="Barry K."/>
            <person name="Blanchette R.A."/>
            <person name="Henrissat B."/>
            <person name="Martinez A.T."/>
            <person name="Otillar R."/>
            <person name="Spatafora J.W."/>
            <person name="Yadav J.S."/>
            <person name="Aerts A."/>
            <person name="Benoit I."/>
            <person name="Boyd A."/>
            <person name="Carlson A."/>
            <person name="Copeland A."/>
            <person name="Coutinho P.M."/>
            <person name="de Vries R.P."/>
            <person name="Ferreira P."/>
            <person name="Findley K."/>
            <person name="Foster B."/>
            <person name="Gaskell J."/>
            <person name="Glotzer D."/>
            <person name="Gorecki P."/>
            <person name="Heitman J."/>
            <person name="Hesse C."/>
            <person name="Hori C."/>
            <person name="Igarashi K."/>
            <person name="Jurgens J.A."/>
            <person name="Kallen N."/>
            <person name="Kersten P."/>
            <person name="Kohler A."/>
            <person name="Kuees U."/>
            <person name="Kumar T.K.A."/>
            <person name="Kuo A."/>
            <person name="LaButti K."/>
            <person name="Larrondo L.F."/>
            <person name="Lindquist E."/>
            <person name="Ling A."/>
            <person name="Lombard V."/>
            <person name="Lucas S."/>
            <person name="Lundell T."/>
            <person name="Martin R."/>
            <person name="McLaughlin D.J."/>
            <person name="Morgenstern I."/>
            <person name="Morin E."/>
            <person name="Murat C."/>
            <person name="Nagy L.G."/>
            <person name="Nolan M."/>
            <person name="Ohm R.A."/>
            <person name="Patyshakuliyeva A."/>
            <person name="Rokas A."/>
            <person name="Ruiz-Duenas F.J."/>
            <person name="Sabat G."/>
            <person name="Salamov A."/>
            <person name="Samejima M."/>
            <person name="Schmutz J."/>
            <person name="Slot J.C."/>
            <person name="St John F."/>
            <person name="Stenlid J."/>
            <person name="Sun H."/>
            <person name="Sun S."/>
            <person name="Syed K."/>
            <person name="Tsang A."/>
            <person name="Wiebenga A."/>
            <person name="Young D."/>
            <person name="Pisabarro A."/>
            <person name="Eastwood D.C."/>
            <person name="Martin F."/>
            <person name="Cullen D."/>
            <person name="Grigoriev I.V."/>
            <person name="Hibbett D.S."/>
        </authorList>
    </citation>
    <scope>NUCLEOTIDE SEQUENCE</scope>
    <source>
        <strain evidence="3">FP-58527</strain>
    </source>
</reference>
<dbReference type="InParanoid" id="S8DV67"/>
<dbReference type="OrthoDB" id="2798901at2759"/>
<feature type="region of interest" description="Disordered" evidence="1">
    <location>
        <begin position="1"/>
        <end position="41"/>
    </location>
</feature>
<dbReference type="Proteomes" id="UP000015241">
    <property type="component" value="Unassembled WGS sequence"/>
</dbReference>
<sequence length="89" mass="9998">MFTVPYLAPEQPQQTSKPHHTARPVSRSASTSCAYKGNARSQGLPLPQELLDVIIDWLKDDKPSLSNCALVARAWRPRSQVHIHRTLKV</sequence>
<proteinExistence type="predicted"/>
<name>S8DV67_FOMSC</name>
<evidence type="ECO:0000256" key="1">
    <source>
        <dbReference type="SAM" id="MobiDB-lite"/>
    </source>
</evidence>
<gene>
    <name evidence="2" type="ORF">FOMPIDRAFT_1130437</name>
</gene>
<keyword evidence="3" id="KW-1185">Reference proteome</keyword>
<protein>
    <recommendedName>
        <fullName evidence="4">F-box domain-containing protein</fullName>
    </recommendedName>
</protein>
<evidence type="ECO:0008006" key="4">
    <source>
        <dbReference type="Google" id="ProtNLM"/>
    </source>
</evidence>
<evidence type="ECO:0000313" key="3">
    <source>
        <dbReference type="Proteomes" id="UP000015241"/>
    </source>
</evidence>
<dbReference type="AlphaFoldDB" id="S8DV67"/>
<feature type="non-terminal residue" evidence="2">
    <location>
        <position position="89"/>
    </location>
</feature>
<dbReference type="EMBL" id="KE504188">
    <property type="protein sequence ID" value="EPS96477.1"/>
    <property type="molecule type" value="Genomic_DNA"/>
</dbReference>